<keyword evidence="2 5" id="KW-0808">Transferase</keyword>
<feature type="active site" description="Nucleophile" evidence="5">
    <location>
        <position position="240"/>
    </location>
</feature>
<dbReference type="Pfam" id="PF22458">
    <property type="entry name" value="RsmF-B_ferredox"/>
    <property type="match status" value="1"/>
</dbReference>
<dbReference type="InterPro" id="IPR049560">
    <property type="entry name" value="MeTrfase_RsmB-F_NOP2_cat"/>
</dbReference>
<protein>
    <recommendedName>
        <fullName evidence="6">SAM-dependent MTase RsmB/NOP-type domain-containing protein</fullName>
    </recommendedName>
</protein>
<dbReference type="PRINTS" id="PR02008">
    <property type="entry name" value="RCMTFAMILY"/>
</dbReference>
<dbReference type="EMBL" id="MEUV01000035">
    <property type="protein sequence ID" value="OGC45471.1"/>
    <property type="molecule type" value="Genomic_DNA"/>
</dbReference>
<accession>A0A1F4UKH6</accession>
<dbReference type="InterPro" id="IPR023267">
    <property type="entry name" value="RCMT"/>
</dbReference>
<dbReference type="InterPro" id="IPR001678">
    <property type="entry name" value="MeTrfase_RsmB-F_NOP2_dom"/>
</dbReference>
<gene>
    <name evidence="7" type="ORF">A2V49_02900</name>
</gene>
<comment type="caution">
    <text evidence="5">Lacks conserved residue(s) required for the propagation of feature annotation.</text>
</comment>
<dbReference type="GO" id="GO:0001510">
    <property type="term" value="P:RNA methylation"/>
    <property type="evidence" value="ECO:0007669"/>
    <property type="project" value="InterPro"/>
</dbReference>
<evidence type="ECO:0000259" key="6">
    <source>
        <dbReference type="PROSITE" id="PS51686"/>
    </source>
</evidence>
<dbReference type="Proteomes" id="UP000178615">
    <property type="component" value="Unassembled WGS sequence"/>
</dbReference>
<feature type="binding site" evidence="5">
    <location>
        <begin position="114"/>
        <end position="120"/>
    </location>
    <ligand>
        <name>S-adenosyl-L-methionine</name>
        <dbReference type="ChEBI" id="CHEBI:59789"/>
    </ligand>
</feature>
<dbReference type="PANTHER" id="PTHR22807">
    <property type="entry name" value="NOP2 YEAST -RELATED NOL1/NOP2/FMU SUN DOMAIN-CONTAINING"/>
    <property type="match status" value="1"/>
</dbReference>
<evidence type="ECO:0000256" key="3">
    <source>
        <dbReference type="ARBA" id="ARBA00022691"/>
    </source>
</evidence>
<feature type="binding site" evidence="5">
    <location>
        <position position="138"/>
    </location>
    <ligand>
        <name>S-adenosyl-L-methionine</name>
        <dbReference type="ChEBI" id="CHEBI:59789"/>
    </ligand>
</feature>
<dbReference type="Pfam" id="PF01189">
    <property type="entry name" value="Methyltr_RsmB-F"/>
    <property type="match status" value="1"/>
</dbReference>
<evidence type="ECO:0000313" key="8">
    <source>
        <dbReference type="Proteomes" id="UP000178615"/>
    </source>
</evidence>
<reference evidence="7 8" key="1">
    <citation type="journal article" date="2016" name="Nat. Commun.">
        <title>Thousands of microbial genomes shed light on interconnected biogeochemical processes in an aquifer system.</title>
        <authorList>
            <person name="Anantharaman K."/>
            <person name="Brown C.T."/>
            <person name="Hug L.A."/>
            <person name="Sharon I."/>
            <person name="Castelle C.J."/>
            <person name="Probst A.J."/>
            <person name="Thomas B.C."/>
            <person name="Singh A."/>
            <person name="Wilkins M.J."/>
            <person name="Karaoz U."/>
            <person name="Brodie E.L."/>
            <person name="Williams K.H."/>
            <person name="Hubbard S.S."/>
            <person name="Banfield J.F."/>
        </authorList>
    </citation>
    <scope>NUCLEOTIDE SEQUENCE [LARGE SCALE GENOMIC DNA]</scope>
</reference>
<sequence length="287" mass="32537">MEKKDIFINKIQKIFGPKYLRVLQHLYTRPNLSFRINNNKISEKDALSRLKLAGFGIKAGPLHNSFILISSPPNKRLSETELFEKGYIYIQSLSSMIPVLMLDPKQGDNILDLCAAPGSKTSQITDIVSDKAHVVAVDNNKKRMYKLSENIKNQNIKNVEIIYSNGVGLERKYRNFVGFFDKVLVDAPCSNEGLICLTDPDSFYYWNPKLPKKLSKLQKKLVSSAINMLKPGGALVYSTCTFSREENEDVVAWIVEKFKNMSLIEVKKIIPDGQFTAFFAVKFVKLG</sequence>
<organism evidence="7 8">
    <name type="scientific">candidate division WWE3 bacterium RBG_19FT_COMBO_34_6</name>
    <dbReference type="NCBI Taxonomy" id="1802612"/>
    <lineage>
        <taxon>Bacteria</taxon>
        <taxon>Katanobacteria</taxon>
    </lineage>
</organism>
<feature type="domain" description="SAM-dependent MTase RsmB/NOP-type" evidence="6">
    <location>
        <begin position="22"/>
        <end position="287"/>
    </location>
</feature>
<evidence type="ECO:0000256" key="1">
    <source>
        <dbReference type="ARBA" id="ARBA00022603"/>
    </source>
</evidence>
<comment type="similarity">
    <text evidence="5">Belongs to the class I-like SAM-binding methyltransferase superfamily. RsmB/NOP family.</text>
</comment>
<dbReference type="SUPFAM" id="SSF53335">
    <property type="entry name" value="S-adenosyl-L-methionine-dependent methyltransferases"/>
    <property type="match status" value="1"/>
</dbReference>
<keyword evidence="4 5" id="KW-0694">RNA-binding</keyword>
<feature type="binding site" evidence="5">
    <location>
        <position position="186"/>
    </location>
    <ligand>
        <name>S-adenosyl-L-methionine</name>
        <dbReference type="ChEBI" id="CHEBI:59789"/>
    </ligand>
</feature>
<dbReference type="PROSITE" id="PS51686">
    <property type="entry name" value="SAM_MT_RSMB_NOP"/>
    <property type="match status" value="1"/>
</dbReference>
<name>A0A1F4UKH6_UNCKA</name>
<evidence type="ECO:0000256" key="5">
    <source>
        <dbReference type="PROSITE-ProRule" id="PRU01023"/>
    </source>
</evidence>
<dbReference type="GO" id="GO:0008173">
    <property type="term" value="F:RNA methyltransferase activity"/>
    <property type="evidence" value="ECO:0007669"/>
    <property type="project" value="InterPro"/>
</dbReference>
<dbReference type="InterPro" id="IPR054728">
    <property type="entry name" value="RsmB-like_ferredoxin"/>
</dbReference>
<dbReference type="PANTHER" id="PTHR22807:SF30">
    <property type="entry name" value="28S RRNA (CYTOSINE(4447)-C(5))-METHYLTRANSFERASE-RELATED"/>
    <property type="match status" value="1"/>
</dbReference>
<keyword evidence="3 5" id="KW-0949">S-adenosyl-L-methionine</keyword>
<comment type="caution">
    <text evidence="7">The sequence shown here is derived from an EMBL/GenBank/DDBJ whole genome shotgun (WGS) entry which is preliminary data.</text>
</comment>
<dbReference type="GO" id="GO:0003723">
    <property type="term" value="F:RNA binding"/>
    <property type="evidence" value="ECO:0007669"/>
    <property type="project" value="UniProtKB-UniRule"/>
</dbReference>
<keyword evidence="1 5" id="KW-0489">Methyltransferase</keyword>
<evidence type="ECO:0000256" key="4">
    <source>
        <dbReference type="ARBA" id="ARBA00022884"/>
    </source>
</evidence>
<evidence type="ECO:0000256" key="2">
    <source>
        <dbReference type="ARBA" id="ARBA00022679"/>
    </source>
</evidence>
<proteinExistence type="inferred from homology"/>
<dbReference type="InterPro" id="IPR029063">
    <property type="entry name" value="SAM-dependent_MTases_sf"/>
</dbReference>
<dbReference type="Gene3D" id="3.40.50.150">
    <property type="entry name" value="Vaccinia Virus protein VP39"/>
    <property type="match status" value="1"/>
</dbReference>
<evidence type="ECO:0000313" key="7">
    <source>
        <dbReference type="EMBL" id="OGC45471.1"/>
    </source>
</evidence>
<dbReference type="AlphaFoldDB" id="A0A1F4UKH6"/>